<dbReference type="eggNOG" id="COG0583">
    <property type="taxonomic scope" value="Bacteria"/>
</dbReference>
<organism evidence="6 7">
    <name type="scientific">Sphingobium chlorophenolicum</name>
    <dbReference type="NCBI Taxonomy" id="46429"/>
    <lineage>
        <taxon>Bacteria</taxon>
        <taxon>Pseudomonadati</taxon>
        <taxon>Pseudomonadota</taxon>
        <taxon>Alphaproteobacteria</taxon>
        <taxon>Sphingomonadales</taxon>
        <taxon>Sphingomonadaceae</taxon>
        <taxon>Sphingobium</taxon>
    </lineage>
</organism>
<evidence type="ECO:0000256" key="3">
    <source>
        <dbReference type="ARBA" id="ARBA00023125"/>
    </source>
</evidence>
<dbReference type="SUPFAM" id="SSF46785">
    <property type="entry name" value="Winged helix' DNA-binding domain"/>
    <property type="match status" value="1"/>
</dbReference>
<dbReference type="InterPro" id="IPR005119">
    <property type="entry name" value="LysR_subst-bd"/>
</dbReference>
<dbReference type="RefSeq" id="WP_037455239.1">
    <property type="nucleotide sequence ID" value="NZ_JFHR01000052.1"/>
</dbReference>
<evidence type="ECO:0000313" key="7">
    <source>
        <dbReference type="Proteomes" id="UP000028411"/>
    </source>
</evidence>
<accession>A0A081RA73</accession>
<comment type="caution">
    <text evidence="6">The sequence shown here is derived from an EMBL/GenBank/DDBJ whole genome shotgun (WGS) entry which is preliminary data.</text>
</comment>
<dbReference type="PANTHER" id="PTHR30537:SF5">
    <property type="entry name" value="HTH-TYPE TRANSCRIPTIONAL ACTIVATOR TTDR-RELATED"/>
    <property type="match status" value="1"/>
</dbReference>
<dbReference type="PROSITE" id="PS50931">
    <property type="entry name" value="HTH_LYSR"/>
    <property type="match status" value="1"/>
</dbReference>
<proteinExistence type="inferred from homology"/>
<dbReference type="Gene3D" id="1.10.10.10">
    <property type="entry name" value="Winged helix-like DNA-binding domain superfamily/Winged helix DNA-binding domain"/>
    <property type="match status" value="1"/>
</dbReference>
<dbReference type="FunFam" id="1.10.10.10:FF:000001">
    <property type="entry name" value="LysR family transcriptional regulator"/>
    <property type="match status" value="1"/>
</dbReference>
<gene>
    <name evidence="6" type="ORF">BV95_03648</name>
</gene>
<dbReference type="SUPFAM" id="SSF53850">
    <property type="entry name" value="Periplasmic binding protein-like II"/>
    <property type="match status" value="1"/>
</dbReference>
<dbReference type="Pfam" id="PF03466">
    <property type="entry name" value="LysR_substrate"/>
    <property type="match status" value="1"/>
</dbReference>
<dbReference type="InterPro" id="IPR036390">
    <property type="entry name" value="WH_DNA-bd_sf"/>
</dbReference>
<dbReference type="PANTHER" id="PTHR30537">
    <property type="entry name" value="HTH-TYPE TRANSCRIPTIONAL REGULATOR"/>
    <property type="match status" value="1"/>
</dbReference>
<dbReference type="InterPro" id="IPR058163">
    <property type="entry name" value="LysR-type_TF_proteobact-type"/>
</dbReference>
<dbReference type="GO" id="GO:0003677">
    <property type="term" value="F:DNA binding"/>
    <property type="evidence" value="ECO:0007669"/>
    <property type="project" value="UniProtKB-KW"/>
</dbReference>
<feature type="domain" description="HTH lysR-type" evidence="5">
    <location>
        <begin position="1"/>
        <end position="60"/>
    </location>
</feature>
<name>A0A081RA73_SPHCR</name>
<keyword evidence="3" id="KW-0238">DNA-binding</keyword>
<evidence type="ECO:0000256" key="4">
    <source>
        <dbReference type="ARBA" id="ARBA00023163"/>
    </source>
</evidence>
<dbReference type="InterPro" id="IPR036388">
    <property type="entry name" value="WH-like_DNA-bd_sf"/>
</dbReference>
<dbReference type="Gene3D" id="3.40.190.290">
    <property type="match status" value="1"/>
</dbReference>
<dbReference type="PATRIC" id="fig|46429.4.peg.3633"/>
<dbReference type="CDD" id="cd08422">
    <property type="entry name" value="PBP2_CrgA_like"/>
    <property type="match status" value="1"/>
</dbReference>
<evidence type="ECO:0000313" key="6">
    <source>
        <dbReference type="EMBL" id="KEQ52096.1"/>
    </source>
</evidence>
<dbReference type="Pfam" id="PF00126">
    <property type="entry name" value="HTH_1"/>
    <property type="match status" value="1"/>
</dbReference>
<dbReference type="OrthoDB" id="9786526at2"/>
<protein>
    <submittedName>
        <fullName evidence="6">LysR-family transcriptional regulator</fullName>
    </submittedName>
</protein>
<evidence type="ECO:0000256" key="2">
    <source>
        <dbReference type="ARBA" id="ARBA00023015"/>
    </source>
</evidence>
<dbReference type="InterPro" id="IPR000847">
    <property type="entry name" value="LysR_HTH_N"/>
</dbReference>
<comment type="similarity">
    <text evidence="1">Belongs to the LysR transcriptional regulatory family.</text>
</comment>
<dbReference type="AlphaFoldDB" id="A0A081RA73"/>
<dbReference type="EMBL" id="JFHR01000052">
    <property type="protein sequence ID" value="KEQ52096.1"/>
    <property type="molecule type" value="Genomic_DNA"/>
</dbReference>
<keyword evidence="4" id="KW-0804">Transcription</keyword>
<dbReference type="Proteomes" id="UP000028411">
    <property type="component" value="Unassembled WGS sequence"/>
</dbReference>
<reference evidence="6 7" key="1">
    <citation type="submission" date="2014-02" db="EMBL/GenBank/DDBJ databases">
        <title>Whole genome sequence of Sphingobium chlorophenolicum NBRC 16172.</title>
        <authorList>
            <person name="Gan H.M."/>
            <person name="Gan H.Y."/>
            <person name="Chew T.H."/>
            <person name="Savka M.A."/>
        </authorList>
    </citation>
    <scope>NUCLEOTIDE SEQUENCE [LARGE SCALE GENOMIC DNA]</scope>
    <source>
        <strain evidence="6 7">NBRC 16172</strain>
    </source>
</reference>
<sequence>MTDRLGALYLLGRVARTGSFGAAAREVGLSQPSVSRIIATLEKEVGVTLLTRSTRAVTLTEAGAQYLARVEPVLTVLEEAEHEIRGNGELRGVLRVGATTSFAMRELIPRLPAFMRTHPALRIDLVLVDRRQDLINEAVDVALRFGVLEDSGMMARKLGTSPRMLVASPTYLERAGAPRKPADLSSHSVILGPSGMRPDGWVFRSHGKSVSVRLDASLNISVNEAAITAAVAGLGIASTSTWGCSPELQHGSLVRVLADWEMGMVDVHAVLPAGRASKPASRAFVDFLAETMKI</sequence>
<evidence type="ECO:0000256" key="1">
    <source>
        <dbReference type="ARBA" id="ARBA00009437"/>
    </source>
</evidence>
<keyword evidence="2" id="KW-0805">Transcription regulation</keyword>
<dbReference type="GO" id="GO:0003700">
    <property type="term" value="F:DNA-binding transcription factor activity"/>
    <property type="evidence" value="ECO:0007669"/>
    <property type="project" value="InterPro"/>
</dbReference>
<dbReference type="PRINTS" id="PR00039">
    <property type="entry name" value="HTHLYSR"/>
</dbReference>
<evidence type="ECO:0000259" key="5">
    <source>
        <dbReference type="PROSITE" id="PS50931"/>
    </source>
</evidence>